<evidence type="ECO:0000313" key="7">
    <source>
        <dbReference type="Proteomes" id="UP001139226"/>
    </source>
</evidence>
<dbReference type="SMART" id="SM00885">
    <property type="entry name" value="D5_N"/>
    <property type="match status" value="1"/>
</dbReference>
<dbReference type="EMBL" id="JAKVTV010000001">
    <property type="protein sequence ID" value="MCH4821760.1"/>
    <property type="molecule type" value="Genomic_DNA"/>
</dbReference>
<dbReference type="InterPro" id="IPR027417">
    <property type="entry name" value="P-loop_NTPase"/>
</dbReference>
<name>A0A9X1V082_9FLAO</name>
<dbReference type="InterPro" id="IPR004968">
    <property type="entry name" value="DNA_primase/NTPase_C"/>
</dbReference>
<sequence>MSNINNKIQMADLGVQPNKTLLEDLINEPEKLKKEKLEKSNVKLYILNNITEVDFRAEAGLEDNEKMLNRKHYIVLSIQLLKRKLIELNLGLLQKDGLVYLYNGEFWQGIKNHECANLLGKAALKMGVEYIEAKFFKFKEDLLKQFLSESHFEYGLKKDCTLINFKNGTFEITKDHQYLREFRKEDFLTYQLPFEYDENAEAPLFNSFINQVLPEIELRYTISEYLGSIFIKNNILKFEKALFLYGSGSNGKSVLFDIIKALIGNENFSSYSLDSLTKDKDSRAMISDKLLNYSSELSSNLESDFFKKLVSGEPVDARRLYCSSFMMEDYAKLMFNTNELPSNVEHNHGFFRRFMIIPFKVTIEEHQQDRQLSQKIIKSELPGIFNWVMDGLRRLLKNKAFTESEIIENQVDEFKRDSNSVLSFIDEEKYVKSMTDVTSLSDLYTNYKIYCSANNNSPCSKKKFSKRFEDDGFTKTRMKEGMFFNTIKEV</sequence>
<keyword evidence="7" id="KW-1185">Reference proteome</keyword>
<dbReference type="Pfam" id="PF08706">
    <property type="entry name" value="D5_N"/>
    <property type="match status" value="1"/>
</dbReference>
<dbReference type="Proteomes" id="UP001139226">
    <property type="component" value="Unassembled WGS sequence"/>
</dbReference>
<dbReference type="Gene3D" id="3.40.50.300">
    <property type="entry name" value="P-loop containing nucleotide triphosphate hydrolases"/>
    <property type="match status" value="1"/>
</dbReference>
<feature type="domain" description="SF3 helicase" evidence="5">
    <location>
        <begin position="217"/>
        <end position="372"/>
    </location>
</feature>
<dbReference type="PANTHER" id="PTHR35372:SF2">
    <property type="entry name" value="SF3 HELICASE DOMAIN-CONTAINING PROTEIN"/>
    <property type="match status" value="1"/>
</dbReference>
<gene>
    <name evidence="6" type="ORF">ML462_01120</name>
</gene>
<dbReference type="AlphaFoldDB" id="A0A9X1V082"/>
<dbReference type="GO" id="GO:0005524">
    <property type="term" value="F:ATP binding"/>
    <property type="evidence" value="ECO:0007669"/>
    <property type="project" value="UniProtKB-KW"/>
</dbReference>
<dbReference type="InterPro" id="IPR051620">
    <property type="entry name" value="ORF904-like_C"/>
</dbReference>
<dbReference type="RefSeq" id="WP_240711890.1">
    <property type="nucleotide sequence ID" value="NZ_JAKVTV010000001.1"/>
</dbReference>
<keyword evidence="1" id="KW-0547">Nucleotide-binding</keyword>
<organism evidence="6 7">
    <name type="scientific">Christiangramia lutea</name>
    <dbReference type="NCBI Taxonomy" id="1607951"/>
    <lineage>
        <taxon>Bacteria</taxon>
        <taxon>Pseudomonadati</taxon>
        <taxon>Bacteroidota</taxon>
        <taxon>Flavobacteriia</taxon>
        <taxon>Flavobacteriales</taxon>
        <taxon>Flavobacteriaceae</taxon>
        <taxon>Christiangramia</taxon>
    </lineage>
</organism>
<proteinExistence type="predicted"/>
<evidence type="ECO:0000256" key="3">
    <source>
        <dbReference type="ARBA" id="ARBA00022806"/>
    </source>
</evidence>
<dbReference type="PROSITE" id="PS51206">
    <property type="entry name" value="SF3_HELICASE_1"/>
    <property type="match status" value="1"/>
</dbReference>
<keyword evidence="4" id="KW-0067">ATP-binding</keyword>
<evidence type="ECO:0000313" key="6">
    <source>
        <dbReference type="EMBL" id="MCH4821760.1"/>
    </source>
</evidence>
<dbReference type="InterPro" id="IPR014015">
    <property type="entry name" value="Helicase_SF3_DNA-vir"/>
</dbReference>
<dbReference type="InterPro" id="IPR006500">
    <property type="entry name" value="Helicase_put_C_phage/plasmid"/>
</dbReference>
<dbReference type="InterPro" id="IPR045455">
    <property type="entry name" value="NrS-1_pol-like_helicase"/>
</dbReference>
<dbReference type="SUPFAM" id="SSF52540">
    <property type="entry name" value="P-loop containing nucleoside triphosphate hydrolases"/>
    <property type="match status" value="1"/>
</dbReference>
<protein>
    <submittedName>
        <fullName evidence="6">Phage/plasmid primase, P4 family</fullName>
    </submittedName>
</protein>
<evidence type="ECO:0000256" key="2">
    <source>
        <dbReference type="ARBA" id="ARBA00022801"/>
    </source>
</evidence>
<dbReference type="GO" id="GO:0016787">
    <property type="term" value="F:hydrolase activity"/>
    <property type="evidence" value="ECO:0007669"/>
    <property type="project" value="UniProtKB-KW"/>
</dbReference>
<reference evidence="6" key="1">
    <citation type="submission" date="2022-03" db="EMBL/GenBank/DDBJ databases">
        <title>Gramella crocea sp. nov., isolated from activated sludge of a seafood processing plant.</title>
        <authorList>
            <person name="Zhang X."/>
        </authorList>
    </citation>
    <scope>NUCLEOTIDE SEQUENCE</scope>
    <source>
        <strain evidence="6">YJ019</strain>
    </source>
</reference>
<dbReference type="Pfam" id="PF03288">
    <property type="entry name" value="Pox_D5"/>
    <property type="match status" value="1"/>
</dbReference>
<evidence type="ECO:0000256" key="4">
    <source>
        <dbReference type="ARBA" id="ARBA00022840"/>
    </source>
</evidence>
<dbReference type="InterPro" id="IPR014818">
    <property type="entry name" value="Phage/plasmid_primase_P4_C"/>
</dbReference>
<evidence type="ECO:0000259" key="5">
    <source>
        <dbReference type="PROSITE" id="PS51206"/>
    </source>
</evidence>
<dbReference type="Pfam" id="PF19263">
    <property type="entry name" value="DUF5906"/>
    <property type="match status" value="1"/>
</dbReference>
<dbReference type="PANTHER" id="PTHR35372">
    <property type="entry name" value="ATP BINDING PROTEIN-RELATED"/>
    <property type="match status" value="1"/>
</dbReference>
<keyword evidence="3" id="KW-0347">Helicase</keyword>
<evidence type="ECO:0000256" key="1">
    <source>
        <dbReference type="ARBA" id="ARBA00022741"/>
    </source>
</evidence>
<keyword evidence="2" id="KW-0378">Hydrolase</keyword>
<comment type="caution">
    <text evidence="6">The sequence shown here is derived from an EMBL/GenBank/DDBJ whole genome shotgun (WGS) entry which is preliminary data.</text>
</comment>
<dbReference type="NCBIfam" id="TIGR01613">
    <property type="entry name" value="primase_Cterm"/>
    <property type="match status" value="1"/>
</dbReference>
<dbReference type="GO" id="GO:0004386">
    <property type="term" value="F:helicase activity"/>
    <property type="evidence" value="ECO:0007669"/>
    <property type="project" value="UniProtKB-KW"/>
</dbReference>
<accession>A0A9X1V082</accession>